<evidence type="ECO:0000313" key="2">
    <source>
        <dbReference type="Proteomes" id="UP000184159"/>
    </source>
</evidence>
<gene>
    <name evidence="1" type="ORF">SAMN02745781_03911</name>
</gene>
<reference evidence="2" key="1">
    <citation type="submission" date="2016-11" db="EMBL/GenBank/DDBJ databases">
        <authorList>
            <person name="Varghese N."/>
            <person name="Submissions S."/>
        </authorList>
    </citation>
    <scope>NUCLEOTIDE SEQUENCE [LARGE SCALE GENOMIC DNA]</scope>
    <source>
        <strain evidence="2">DSM 21264</strain>
    </source>
</reference>
<dbReference type="EMBL" id="FQUH01000027">
    <property type="protein sequence ID" value="SHG07834.1"/>
    <property type="molecule type" value="Genomic_DNA"/>
</dbReference>
<proteinExistence type="predicted"/>
<organism evidence="1 2">
    <name type="scientific">Vibrio gazogenes DSM 21264 = NBRC 103151</name>
    <dbReference type="NCBI Taxonomy" id="1123492"/>
    <lineage>
        <taxon>Bacteria</taxon>
        <taxon>Pseudomonadati</taxon>
        <taxon>Pseudomonadota</taxon>
        <taxon>Gammaproteobacteria</taxon>
        <taxon>Vibrionales</taxon>
        <taxon>Vibrionaceae</taxon>
        <taxon>Vibrio</taxon>
    </lineage>
</organism>
<name>A0A1M5GVP9_VIBGA</name>
<protein>
    <submittedName>
        <fullName evidence="1">Uncharacterized protein</fullName>
    </submittedName>
</protein>
<sequence length="105" mass="11854">MAKGRNFVFPNPENTKLKDNAVFCSNERIIALYNQANDTDRKRMTDNIKHWFASEAQENGWAGGNYLRDSQTGHSAGCVLFTPSKETNIHITKNTLVLHVDNEDA</sequence>
<keyword evidence="2" id="KW-1185">Reference proteome</keyword>
<dbReference type="RefSeq" id="WP_072963157.1">
    <property type="nucleotide sequence ID" value="NZ_FQUH01000027.1"/>
</dbReference>
<dbReference type="AlphaFoldDB" id="A0A1M5GVP9"/>
<accession>A0A1M5GVP9</accession>
<dbReference type="Proteomes" id="UP000184159">
    <property type="component" value="Unassembled WGS sequence"/>
</dbReference>
<evidence type="ECO:0000313" key="1">
    <source>
        <dbReference type="EMBL" id="SHG07834.1"/>
    </source>
</evidence>